<sequence>MHSALNRIQGVFGFFTSVALVLGVLTAFSVVLHPAEPITSVKLSNIQVVRGRPHYYSVKREEYAQIKFDLDADLSSLFNWNTKQLFVYVLASYPSTVSTSSSSPKNLTAITESVIWDTIIPATVSPYSFSSLRSRYFPSTSSTDKKKTRQNANTKKAQKIPGKIKLRNQRPKYQITDISGSVAERKNASLIVGWNVQPWIGALQWNAGTNIENNLAGIFTPAFIPGARAGRSESFNFPPLKGKTTSSQK</sequence>
<evidence type="ECO:0000313" key="1">
    <source>
        <dbReference type="EMBL" id="KAI2392166.1"/>
    </source>
</evidence>
<gene>
    <name evidence="1" type="primary">SPC3</name>
    <name evidence="1" type="ORF">LOY88_000822</name>
</gene>
<organism evidence="1">
    <name type="scientific">Ophidiomyces ophidiicola</name>
    <dbReference type="NCBI Taxonomy" id="1387563"/>
    <lineage>
        <taxon>Eukaryota</taxon>
        <taxon>Fungi</taxon>
        <taxon>Dikarya</taxon>
        <taxon>Ascomycota</taxon>
        <taxon>Pezizomycotina</taxon>
        <taxon>Eurotiomycetes</taxon>
        <taxon>Eurotiomycetidae</taxon>
        <taxon>Onygenales</taxon>
        <taxon>Onygenaceae</taxon>
        <taxon>Ophidiomyces</taxon>
    </lineage>
</organism>
<name>A0ACB8V710_9EURO</name>
<proteinExistence type="predicted"/>
<protein>
    <submittedName>
        <fullName evidence="1">Signal peptidase complex subunit</fullName>
    </submittedName>
</protein>
<accession>A0ACB8V710</accession>
<reference evidence="1" key="1">
    <citation type="journal article" date="2022" name="bioRxiv">
        <title>Population genetic analysis of Ophidiomyces ophidiicola, the causative agent of snake fungal disease, indicates recent introductions to the USA.</title>
        <authorList>
            <person name="Ladner J.T."/>
            <person name="Palmer J.M."/>
            <person name="Ettinger C.L."/>
            <person name="Stajich J.E."/>
            <person name="Farrell T.M."/>
            <person name="Glorioso B.M."/>
            <person name="Lawson B."/>
            <person name="Price S.J."/>
            <person name="Stengle A.G."/>
            <person name="Grear D.A."/>
            <person name="Lorch J.M."/>
        </authorList>
    </citation>
    <scope>NUCLEOTIDE SEQUENCE</scope>
    <source>
        <strain evidence="1">NWHC 24266-5</strain>
    </source>
</reference>
<dbReference type="EMBL" id="JALBCA010000008">
    <property type="protein sequence ID" value="KAI2392166.1"/>
    <property type="molecule type" value="Genomic_DNA"/>
</dbReference>
<comment type="caution">
    <text evidence="1">The sequence shown here is derived from an EMBL/GenBank/DDBJ whole genome shotgun (WGS) entry which is preliminary data.</text>
</comment>